<dbReference type="AlphaFoldDB" id="Q64T50"/>
<dbReference type="OrthoDB" id="9786100at2"/>
<sequence>MKEETDFYASYGNEALEKVQSTLWEILLQVDSIFEKNNIRYFLSYGTLLGAVRHKGFIPWDDDLDICVFEEDYVKGIQLLREQLDHKYIVHDEHTDAIYWCPFSKLRLKESETECVLWPEDNKLKFRGICLDVFRCWKVKRSSKFYLKMEGYFEMLNKCFRLKAGKRNILLPYYFIMWSYYTLVNCFWGKEQWWCDPATLCAPVYTDDLLPLKKGEFNGKLFPIPNHPEKILRSKYGDFMSYPPLKDRTQHYSRVIFK</sequence>
<dbReference type="GO" id="GO:0016740">
    <property type="term" value="F:transferase activity"/>
    <property type="evidence" value="ECO:0007669"/>
    <property type="project" value="UniProtKB-KW"/>
</dbReference>
<evidence type="ECO:0000313" key="3">
    <source>
        <dbReference type="Proteomes" id="UP000002197"/>
    </source>
</evidence>
<dbReference type="GO" id="GO:0009100">
    <property type="term" value="P:glycoprotein metabolic process"/>
    <property type="evidence" value="ECO:0007669"/>
    <property type="project" value="UniProtKB-ARBA"/>
</dbReference>
<name>Q64T50_BACFR</name>
<keyword evidence="2" id="KW-0808">Transferase</keyword>
<evidence type="ECO:0000259" key="1">
    <source>
        <dbReference type="Pfam" id="PF04991"/>
    </source>
</evidence>
<feature type="domain" description="LicD/FKTN/FKRP nucleotidyltransferase" evidence="1">
    <location>
        <begin position="35"/>
        <end position="147"/>
    </location>
</feature>
<dbReference type="InterPro" id="IPR052942">
    <property type="entry name" value="LPS_cholinephosphotransferase"/>
</dbReference>
<dbReference type="Pfam" id="PF04991">
    <property type="entry name" value="LicD"/>
    <property type="match status" value="1"/>
</dbReference>
<dbReference type="PANTHER" id="PTHR43404:SF2">
    <property type="entry name" value="LIPOPOLYSACCHARIDE CHOLINEPHOSPHOTRANSFERASE LICD"/>
    <property type="match status" value="1"/>
</dbReference>
<dbReference type="InterPro" id="IPR007074">
    <property type="entry name" value="LicD/FKTN/FKRP_NTP_transf"/>
</dbReference>
<dbReference type="STRING" id="295405.BF2579"/>
<evidence type="ECO:0000313" key="2">
    <source>
        <dbReference type="EMBL" id="BAD49329.1"/>
    </source>
</evidence>
<reference evidence="2 3" key="1">
    <citation type="journal article" date="2004" name="Proc. Natl. Acad. Sci. U.S.A.">
        <title>Genomic analysis of Bacteroides fragilis reveals extensive DNA inversions regulating cell surface adaptation.</title>
        <authorList>
            <person name="Kuwahara T."/>
            <person name="Yamashita A."/>
            <person name="Hirakawa H."/>
            <person name="Nakayama H."/>
            <person name="Toh H."/>
            <person name="Okada N."/>
            <person name="Kuhara S."/>
            <person name="Hattori M."/>
            <person name="Hayashi T."/>
            <person name="Ohnishi Y."/>
        </authorList>
    </citation>
    <scope>NUCLEOTIDE SEQUENCE [LARGE SCALE GENOMIC DNA]</scope>
    <source>
        <strain evidence="2 3">YCH46</strain>
    </source>
</reference>
<proteinExistence type="predicted"/>
<organism evidence="2 3">
    <name type="scientific">Bacteroides fragilis (strain YCH46)</name>
    <dbReference type="NCBI Taxonomy" id="295405"/>
    <lineage>
        <taxon>Bacteria</taxon>
        <taxon>Pseudomonadati</taxon>
        <taxon>Bacteroidota</taxon>
        <taxon>Bacteroidia</taxon>
        <taxon>Bacteroidales</taxon>
        <taxon>Bacteroidaceae</taxon>
        <taxon>Bacteroides</taxon>
    </lineage>
</organism>
<dbReference type="KEGG" id="bfr:BF2579"/>
<dbReference type="RefSeq" id="WP_011202934.1">
    <property type="nucleotide sequence ID" value="NC_006347.1"/>
</dbReference>
<protein>
    <submittedName>
        <fullName evidence="2">Putative cholinephosphotransferase</fullName>
    </submittedName>
</protein>
<dbReference type="HOGENOM" id="CLU_075543_0_0_10"/>
<accession>Q64T50</accession>
<dbReference type="EMBL" id="AP006841">
    <property type="protein sequence ID" value="BAD49329.1"/>
    <property type="molecule type" value="Genomic_DNA"/>
</dbReference>
<dbReference type="Proteomes" id="UP000002197">
    <property type="component" value="Chromosome"/>
</dbReference>
<dbReference type="PANTHER" id="PTHR43404">
    <property type="entry name" value="LIPOPOLYSACCHARIDE CHOLINEPHOSPHOTRANSFERASE LICD"/>
    <property type="match status" value="1"/>
</dbReference>
<gene>
    <name evidence="2" type="ordered locus">BF2579</name>
</gene>
<dbReference type="PATRIC" id="fig|295405.11.peg.2489"/>